<accession>A0A8T4HCV0</accession>
<organism evidence="1 2">
    <name type="scientific">Rhinopithecimicrobium faecis</name>
    <dbReference type="NCBI Taxonomy" id="2820698"/>
    <lineage>
        <taxon>Bacteria</taxon>
        <taxon>Pseudomonadati</taxon>
        <taxon>Bacteroidota</taxon>
        <taxon>Sphingobacteriia</taxon>
        <taxon>Sphingobacteriales</taxon>
        <taxon>Sphingobacteriaceae</taxon>
        <taxon>Rhinopithecimicrobium</taxon>
    </lineage>
</organism>
<evidence type="ECO:0000313" key="2">
    <source>
        <dbReference type="Proteomes" id="UP000679691"/>
    </source>
</evidence>
<dbReference type="EMBL" id="JAGKSB010000015">
    <property type="protein sequence ID" value="MBP3944293.1"/>
    <property type="molecule type" value="Genomic_DNA"/>
</dbReference>
<keyword evidence="2" id="KW-1185">Reference proteome</keyword>
<proteinExistence type="predicted"/>
<dbReference type="RefSeq" id="WP_353547800.1">
    <property type="nucleotide sequence ID" value="NZ_JAGKSB010000015.1"/>
</dbReference>
<gene>
    <name evidence="1" type="ORF">J5U18_12145</name>
</gene>
<name>A0A8T4HCV0_9SPHI</name>
<dbReference type="AlphaFoldDB" id="A0A8T4HCV0"/>
<protein>
    <submittedName>
        <fullName evidence="1">Uncharacterized protein</fullName>
    </submittedName>
</protein>
<evidence type="ECO:0000313" key="1">
    <source>
        <dbReference type="EMBL" id="MBP3944293.1"/>
    </source>
</evidence>
<comment type="caution">
    <text evidence="1">The sequence shown here is derived from an EMBL/GenBank/DDBJ whole genome shotgun (WGS) entry which is preliminary data.</text>
</comment>
<sequence>MFDIKLNFENKKQLEASIDQLAKAIAYHGILKINDKTYQITDFEFYINSGTAETKDPHTYNHNLQKEYGKIYDHKSGLDLTFGDGSNAVGVLLRGIVELFTSYSEGKEDGQDISQNYFVKNHFASPHKVRTEIISNLKWGENMLSFDFMKPDQGNYPNPNFKLLKTNRVNLTTKPDDPEHVYMDKPLRYVSMIPKYKKIDESEYILNGNPMKIPTIEKLLKLALNDQELKFTQEDIRLFVDYKLK</sequence>
<dbReference type="Proteomes" id="UP000679691">
    <property type="component" value="Unassembled WGS sequence"/>
</dbReference>
<reference evidence="1" key="1">
    <citation type="submission" date="2021-03" db="EMBL/GenBank/DDBJ databases">
        <authorList>
            <person name="Lu T."/>
            <person name="Wang Q."/>
            <person name="Han X."/>
        </authorList>
    </citation>
    <scope>NUCLEOTIDE SEQUENCE</scope>
    <source>
        <strain evidence="1">WQ 2009</strain>
    </source>
</reference>